<keyword evidence="7 9" id="KW-1133">Transmembrane helix</keyword>
<comment type="caution">
    <text evidence="11">The sequence shown here is derived from an EMBL/GenBank/DDBJ whole genome shotgun (WGS) entry which is preliminary data.</text>
</comment>
<dbReference type="Proteomes" id="UP000095767">
    <property type="component" value="Unassembled WGS sequence"/>
</dbReference>
<evidence type="ECO:0000256" key="2">
    <source>
        <dbReference type="ARBA" id="ARBA00010992"/>
    </source>
</evidence>
<proteinExistence type="inferred from homology"/>
<evidence type="ECO:0000256" key="8">
    <source>
        <dbReference type="ARBA" id="ARBA00023136"/>
    </source>
</evidence>
<keyword evidence="5 9" id="KW-0812">Transmembrane</keyword>
<dbReference type="STRING" id="888268.A0A1E5UUQ0"/>
<evidence type="ECO:0000313" key="12">
    <source>
        <dbReference type="Proteomes" id="UP000095767"/>
    </source>
</evidence>
<feature type="transmembrane region" description="Helical" evidence="9">
    <location>
        <begin position="874"/>
        <end position="894"/>
    </location>
</feature>
<feature type="transmembrane region" description="Helical" evidence="9">
    <location>
        <begin position="636"/>
        <end position="654"/>
    </location>
</feature>
<keyword evidence="8 9" id="KW-0472">Membrane</keyword>
<dbReference type="AlphaFoldDB" id="A0A1E5UUQ0"/>
<feature type="transmembrane region" description="Helical" evidence="9">
    <location>
        <begin position="290"/>
        <end position="315"/>
    </location>
</feature>
<feature type="transmembrane region" description="Helical" evidence="9">
    <location>
        <begin position="391"/>
        <end position="413"/>
    </location>
</feature>
<dbReference type="InterPro" id="IPR045262">
    <property type="entry name" value="STP/PLT_plant"/>
</dbReference>
<evidence type="ECO:0000259" key="10">
    <source>
        <dbReference type="PROSITE" id="PS50850"/>
    </source>
</evidence>
<feature type="domain" description="Major facilitator superfamily (MFS) profile" evidence="10">
    <location>
        <begin position="550"/>
        <end position="1002"/>
    </location>
</feature>
<dbReference type="OrthoDB" id="5296287at2759"/>
<feature type="transmembrane region" description="Helical" evidence="9">
    <location>
        <begin position="948"/>
        <end position="965"/>
    </location>
</feature>
<keyword evidence="6" id="KW-0769">Symport</keyword>
<dbReference type="EMBL" id="LWDX02062503">
    <property type="protein sequence ID" value="OEL16619.1"/>
    <property type="molecule type" value="Genomic_DNA"/>
</dbReference>
<feature type="transmembrane region" description="Helical" evidence="9">
    <location>
        <begin position="977"/>
        <end position="998"/>
    </location>
</feature>
<feature type="transmembrane region" description="Helical" evidence="9">
    <location>
        <begin position="355"/>
        <end position="376"/>
    </location>
</feature>
<reference evidence="11 12" key="1">
    <citation type="submission" date="2016-09" db="EMBL/GenBank/DDBJ databases">
        <title>The draft genome of Dichanthelium oligosanthes: A C3 panicoid grass species.</title>
        <authorList>
            <person name="Studer A.J."/>
            <person name="Schnable J.C."/>
            <person name="Brutnell T.P."/>
        </authorList>
    </citation>
    <scope>NUCLEOTIDE SEQUENCE [LARGE SCALE GENOMIC DNA]</scope>
    <source>
        <strain evidence="12">cv. Kellogg 1175</strain>
        <tissue evidence="11">Leaf</tissue>
    </source>
</reference>
<evidence type="ECO:0000256" key="5">
    <source>
        <dbReference type="ARBA" id="ARBA00022692"/>
    </source>
</evidence>
<feature type="transmembrane region" description="Helical" evidence="9">
    <location>
        <begin position="86"/>
        <end position="106"/>
    </location>
</feature>
<feature type="transmembrane region" description="Helical" evidence="9">
    <location>
        <begin position="809"/>
        <end position="834"/>
    </location>
</feature>
<dbReference type="Pfam" id="PF00083">
    <property type="entry name" value="Sugar_tr"/>
    <property type="match status" value="2"/>
</dbReference>
<feature type="transmembrane region" description="Helical" evidence="9">
    <location>
        <begin position="725"/>
        <end position="744"/>
    </location>
</feature>
<dbReference type="InterPro" id="IPR005829">
    <property type="entry name" value="Sugar_transporter_CS"/>
</dbReference>
<evidence type="ECO:0000256" key="4">
    <source>
        <dbReference type="ARBA" id="ARBA00022597"/>
    </source>
</evidence>
<protein>
    <submittedName>
        <fullName evidence="11">Sugar transport protein 5</fullName>
    </submittedName>
</protein>
<evidence type="ECO:0000256" key="7">
    <source>
        <dbReference type="ARBA" id="ARBA00022989"/>
    </source>
</evidence>
<comment type="subcellular location">
    <subcellularLocation>
        <location evidence="1">Membrane</location>
        <topology evidence="1">Multi-pass membrane protein</topology>
    </subcellularLocation>
</comment>
<feature type="transmembrane region" description="Helical" evidence="9">
    <location>
        <begin position="914"/>
        <end position="936"/>
    </location>
</feature>
<feature type="transmembrane region" description="Helical" evidence="9">
    <location>
        <begin position="846"/>
        <end position="867"/>
    </location>
</feature>
<feature type="transmembrane region" description="Helical" evidence="9">
    <location>
        <begin position="693"/>
        <end position="713"/>
    </location>
</feature>
<dbReference type="NCBIfam" id="TIGR00879">
    <property type="entry name" value="SP"/>
    <property type="match status" value="2"/>
</dbReference>
<feature type="transmembrane region" description="Helical" evidence="9">
    <location>
        <begin position="660"/>
        <end position="681"/>
    </location>
</feature>
<feature type="transmembrane region" description="Helical" evidence="9">
    <location>
        <begin position="146"/>
        <end position="164"/>
    </location>
</feature>
<evidence type="ECO:0000313" key="11">
    <source>
        <dbReference type="EMBL" id="OEL16619.1"/>
    </source>
</evidence>
<dbReference type="SUPFAM" id="SSF103473">
    <property type="entry name" value="MFS general substrate transporter"/>
    <property type="match status" value="2"/>
</dbReference>
<keyword evidence="4 11" id="KW-0762">Sugar transport</keyword>
<feature type="transmembrane region" description="Helical" evidence="9">
    <location>
        <begin position="460"/>
        <end position="479"/>
    </location>
</feature>
<dbReference type="GO" id="GO:0016020">
    <property type="term" value="C:membrane"/>
    <property type="evidence" value="ECO:0007669"/>
    <property type="project" value="UniProtKB-SubCell"/>
</dbReference>
<feature type="transmembrane region" description="Helical" evidence="9">
    <location>
        <begin position="171"/>
        <end position="190"/>
    </location>
</feature>
<dbReference type="PANTHER" id="PTHR23500:SF126">
    <property type="entry name" value="OS02G0573500 PROTEIN"/>
    <property type="match status" value="1"/>
</dbReference>
<feature type="transmembrane region" description="Helical" evidence="9">
    <location>
        <begin position="327"/>
        <end position="348"/>
    </location>
</feature>
<dbReference type="FunFam" id="1.20.1250.20:FF:000002">
    <property type="entry name" value="Sugar transport protein 13"/>
    <property type="match status" value="2"/>
</dbReference>
<dbReference type="PANTHER" id="PTHR23500">
    <property type="entry name" value="SOLUTE CARRIER FAMILY 2, FACILITATED GLUCOSE TRANSPORTER"/>
    <property type="match status" value="1"/>
</dbReference>
<name>A0A1E5UUQ0_9POAL</name>
<comment type="similarity">
    <text evidence="2">Belongs to the major facilitator superfamily. Sugar transporter (TC 2.A.1.1) family.</text>
</comment>
<dbReference type="PROSITE" id="PS00217">
    <property type="entry name" value="SUGAR_TRANSPORT_2"/>
    <property type="match status" value="2"/>
</dbReference>
<dbReference type="PROSITE" id="PS00216">
    <property type="entry name" value="SUGAR_TRANSPORT_1"/>
    <property type="match status" value="2"/>
</dbReference>
<dbReference type="GO" id="GO:0015145">
    <property type="term" value="F:monosaccharide transmembrane transporter activity"/>
    <property type="evidence" value="ECO:0007669"/>
    <property type="project" value="InterPro"/>
</dbReference>
<evidence type="ECO:0000256" key="3">
    <source>
        <dbReference type="ARBA" id="ARBA00022448"/>
    </source>
</evidence>
<dbReference type="InterPro" id="IPR005828">
    <property type="entry name" value="MFS_sugar_transport-like"/>
</dbReference>
<dbReference type="InterPro" id="IPR044778">
    <property type="entry name" value="MFS_STP/MST-like_plant"/>
</dbReference>
<sequence>MHGGGVIPVNGAGPDGAGAGYSSEITFTVVMSCLMAASGGLIFGYDISITGGLTQMQSFLQAFFPDILEKMNNATQDEYCIFNSQLLTTFVSSLYLAGMFACLVAGHITKKIGRRNSMLIGASLFFVGAILNCAAVNIGMLVIGRILLGFAVGFTNQSAPVYLAEIAPARWRGAFTSIFHFFLNIGMFVADLVNYRANTIPVWGWRLSLGVGIIPATIILVGAVFIPDSPNSLVLRGKVDAARASLQLIRGKNADVDVELKDIMHAAEEDRRCEAGAFRRIIRREYRPHLVMAIAIPVFFELTGMIVVTLFTPLLFYTVGFTSQKAILGSIITDIVSLVSIAIAAMAVDRVGRRSLFMVGGAILLTCLVAMSWIFGAELGTNGGKSMPRSYAVAVVAVVCLFTAGFGVSWGPLKWIIPSEIYPLEVRSAGQGMSEAISLALTFVQTQSFLNMLCSFKYGAFAYNAGWVVVMTTFIFFFLPETKGVPIEALREVWARHWYWKRFVKPLPAPEPSSAAPKRTIEKMTGGRALAVGSGGGGSGGAITFTVVVISLTAASGGLLLGYDISVTGGLMQMESFLQMFFPEILRKTNNAQQDAYCIFKNQKLTMFVSSLYLAAILSSLVSGHMTRTVGRRNSMLIGGFLFLAGVVLNFTAVNISMLVIGRVLLGLAVGFTSLSAPVYLAEIAPARWRGAFTTCFHFFFNIGMFMADMVNYGTNSIPRWGWRLSLGVGLVPAAIIIAGAALIPDTPNSLVLRGRLDEARASLRRIRGAAADIDAELKDIVRAVEQDRRYESGAFRRLFCRREYRPHLVIAVATPVFFDLTGMIVVSIFTPLLFYTVGFTNQKAILGSIITDVVSLASIAVAGLAVDRYGRRSLLMLGSAVLILSQVAMAWIFGAQLGTNGGKSMPRGYATAVVALVCVYTAGFGMSWGPLKWVVTSEIFPLEVRPAALGLGGAISGVLVFVQSESFLEMLCSFKYGTFLFYAGWVVVMGVSVAAFLPETRGVPIESMGAVWEKHWYWKRFVKPFSAPAPAPKQADGPV</sequence>
<dbReference type="PROSITE" id="PS50850">
    <property type="entry name" value="MFS"/>
    <property type="match status" value="2"/>
</dbReference>
<organism evidence="11 12">
    <name type="scientific">Dichanthelium oligosanthes</name>
    <dbReference type="NCBI Taxonomy" id="888268"/>
    <lineage>
        <taxon>Eukaryota</taxon>
        <taxon>Viridiplantae</taxon>
        <taxon>Streptophyta</taxon>
        <taxon>Embryophyta</taxon>
        <taxon>Tracheophyta</taxon>
        <taxon>Spermatophyta</taxon>
        <taxon>Magnoliopsida</taxon>
        <taxon>Liliopsida</taxon>
        <taxon>Poales</taxon>
        <taxon>Poaceae</taxon>
        <taxon>PACMAD clade</taxon>
        <taxon>Panicoideae</taxon>
        <taxon>Panicodae</taxon>
        <taxon>Paniceae</taxon>
        <taxon>Dichantheliinae</taxon>
        <taxon>Dichanthelium</taxon>
    </lineage>
</organism>
<evidence type="ECO:0000256" key="9">
    <source>
        <dbReference type="SAM" id="Phobius"/>
    </source>
</evidence>
<dbReference type="CDD" id="cd17361">
    <property type="entry name" value="MFS_STP"/>
    <property type="match status" value="2"/>
</dbReference>
<dbReference type="GO" id="GO:0015293">
    <property type="term" value="F:symporter activity"/>
    <property type="evidence" value="ECO:0007669"/>
    <property type="project" value="UniProtKB-KW"/>
</dbReference>
<dbReference type="Gene3D" id="1.20.1250.20">
    <property type="entry name" value="MFS general substrate transporter like domains"/>
    <property type="match status" value="2"/>
</dbReference>
<keyword evidence="3" id="KW-0813">Transport</keyword>
<dbReference type="InterPro" id="IPR003663">
    <property type="entry name" value="Sugar/inositol_transpt"/>
</dbReference>
<feature type="transmembrane region" description="Helical" evidence="9">
    <location>
        <begin position="118"/>
        <end position="140"/>
    </location>
</feature>
<dbReference type="PRINTS" id="PR00171">
    <property type="entry name" value="SUGRTRNSPORT"/>
</dbReference>
<dbReference type="InterPro" id="IPR036259">
    <property type="entry name" value="MFS_trans_sf"/>
</dbReference>
<evidence type="ECO:0000256" key="6">
    <source>
        <dbReference type="ARBA" id="ARBA00022847"/>
    </source>
</evidence>
<evidence type="ECO:0000256" key="1">
    <source>
        <dbReference type="ARBA" id="ARBA00004141"/>
    </source>
</evidence>
<keyword evidence="12" id="KW-1185">Reference proteome</keyword>
<gene>
    <name evidence="11" type="ORF">BAE44_0022362</name>
</gene>
<accession>A0A1E5UUQ0</accession>
<dbReference type="InterPro" id="IPR020846">
    <property type="entry name" value="MFS_dom"/>
</dbReference>
<feature type="transmembrane region" description="Helical" evidence="9">
    <location>
        <begin position="202"/>
        <end position="226"/>
    </location>
</feature>
<feature type="domain" description="Major facilitator superfamily (MFS) profile" evidence="10">
    <location>
        <begin position="32"/>
        <end position="483"/>
    </location>
</feature>